<feature type="domain" description="Amidohydrolase-related" evidence="3">
    <location>
        <begin position="94"/>
        <end position="454"/>
    </location>
</feature>
<dbReference type="PANTHER" id="PTHR43794">
    <property type="entry name" value="AMINOHYDROLASE SSNA-RELATED"/>
    <property type="match status" value="1"/>
</dbReference>
<dbReference type="Proteomes" id="UP000294901">
    <property type="component" value="Unassembled WGS sequence"/>
</dbReference>
<reference evidence="4 5" key="1">
    <citation type="submission" date="2019-03" db="EMBL/GenBank/DDBJ databases">
        <title>Sequencing the genomes of 1000 actinobacteria strains.</title>
        <authorList>
            <person name="Klenk H.-P."/>
        </authorList>
    </citation>
    <scope>NUCLEOTIDE SEQUENCE [LARGE SCALE GENOMIC DNA]</scope>
    <source>
        <strain evidence="4 5">DSM 43805</strain>
    </source>
</reference>
<dbReference type="NCBIfam" id="TIGR02022">
    <property type="entry name" value="hutF"/>
    <property type="match status" value="1"/>
</dbReference>
<dbReference type="RefSeq" id="WP_133872909.1">
    <property type="nucleotide sequence ID" value="NZ_BOMD01000020.1"/>
</dbReference>
<proteinExistence type="predicted"/>
<dbReference type="GO" id="GO:0016810">
    <property type="term" value="F:hydrolase activity, acting on carbon-nitrogen (but not peptide) bonds"/>
    <property type="evidence" value="ECO:0007669"/>
    <property type="project" value="InterPro"/>
</dbReference>
<dbReference type="EMBL" id="SNWR01000001">
    <property type="protein sequence ID" value="TDO38434.1"/>
    <property type="molecule type" value="Genomic_DNA"/>
</dbReference>
<evidence type="ECO:0000256" key="1">
    <source>
        <dbReference type="ARBA" id="ARBA00022801"/>
    </source>
</evidence>
<keyword evidence="1" id="KW-0378">Hydrolase</keyword>
<feature type="compositionally biased region" description="Low complexity" evidence="2">
    <location>
        <begin position="48"/>
        <end position="81"/>
    </location>
</feature>
<keyword evidence="5" id="KW-1185">Reference proteome</keyword>
<evidence type="ECO:0000259" key="3">
    <source>
        <dbReference type="Pfam" id="PF01979"/>
    </source>
</evidence>
<dbReference type="InterPro" id="IPR050287">
    <property type="entry name" value="MTA/SAH_deaminase"/>
</dbReference>
<accession>A0A4R6JPP4</accession>
<dbReference type="OrthoDB" id="3204583at2"/>
<dbReference type="SUPFAM" id="SSF51338">
    <property type="entry name" value="Composite domain of metallo-dependent hydrolases"/>
    <property type="match status" value="1"/>
</dbReference>
<dbReference type="InterPro" id="IPR006680">
    <property type="entry name" value="Amidohydro-rel"/>
</dbReference>
<gene>
    <name evidence="4" type="ORF">C8E87_2090</name>
</gene>
<evidence type="ECO:0000256" key="2">
    <source>
        <dbReference type="SAM" id="MobiDB-lite"/>
    </source>
</evidence>
<feature type="region of interest" description="Disordered" evidence="2">
    <location>
        <begin position="39"/>
        <end position="81"/>
    </location>
</feature>
<evidence type="ECO:0000313" key="5">
    <source>
        <dbReference type="Proteomes" id="UP000294901"/>
    </source>
</evidence>
<organism evidence="4 5">
    <name type="scientific">Paractinoplanes brasiliensis</name>
    <dbReference type="NCBI Taxonomy" id="52695"/>
    <lineage>
        <taxon>Bacteria</taxon>
        <taxon>Bacillati</taxon>
        <taxon>Actinomycetota</taxon>
        <taxon>Actinomycetes</taxon>
        <taxon>Micromonosporales</taxon>
        <taxon>Micromonosporaceae</taxon>
        <taxon>Paractinoplanes</taxon>
    </lineage>
</organism>
<comment type="caution">
    <text evidence="4">The sequence shown here is derived from an EMBL/GenBank/DDBJ whole genome shotgun (WGS) entry which is preliminary data.</text>
</comment>
<dbReference type="Gene3D" id="2.30.40.10">
    <property type="entry name" value="Urease, subunit C, domain 1"/>
    <property type="match status" value="1"/>
</dbReference>
<dbReference type="AlphaFoldDB" id="A0A4R6JPP4"/>
<sequence>MTAYFAPYAWTGGAVARNVRIEVAGGFITAVDHLGPPTPATPALSARTPPASALSPLTPATSITGPPTSAPTTPSSRSPFSAKSEVSAIELPGLVLPGFANAHSHAFHRALRGRTHEGGGSFWTWRDLMYQVAGRLDPDSYYALARAVYAEMALAGITAVGEFHYLHHGPDGTPYADPNAMGNALIAAAADAGIRITLLDTLYLTAGVDGKPLEGVQRRFGDGDLDGWSARVDELRATGNSKIGAALHSVRAVPTDYLSTFAYRTDGQPVHVHLSEQRAENEQCQAVHGCTPAELLEAHGVWQPMTVAVHATHLTDRDIDILGGHQVCFCPTTERDLADGIGPARRLSDAGARISLGSDSHAVIDQFEELRGLEMNDRLATERRGRFTPAELIAAAANHASIGWFDAGEIAVGKRADFLCVRLDSPRTAGTDPAQAALAATAADISHVIVDGRLIVEDGRHTGIEVPSELARTIAGLIGTDEPGNRTRATSYGAVRA</sequence>
<dbReference type="InterPro" id="IPR010252">
    <property type="entry name" value="HutF"/>
</dbReference>
<dbReference type="Gene3D" id="3.20.20.140">
    <property type="entry name" value="Metal-dependent hydrolases"/>
    <property type="match status" value="1"/>
</dbReference>
<protein>
    <submittedName>
        <fullName evidence="4">Formiminoglutamate deiminase</fullName>
    </submittedName>
</protein>
<dbReference type="InterPro" id="IPR011059">
    <property type="entry name" value="Metal-dep_hydrolase_composite"/>
</dbReference>
<dbReference type="Pfam" id="PF01979">
    <property type="entry name" value="Amidohydro_1"/>
    <property type="match status" value="1"/>
</dbReference>
<dbReference type="SUPFAM" id="SSF51556">
    <property type="entry name" value="Metallo-dependent hydrolases"/>
    <property type="match status" value="1"/>
</dbReference>
<dbReference type="NCBIfam" id="NF006681">
    <property type="entry name" value="PRK09229.1-2"/>
    <property type="match status" value="1"/>
</dbReference>
<dbReference type="PANTHER" id="PTHR43794:SF11">
    <property type="entry name" value="AMIDOHYDROLASE-RELATED DOMAIN-CONTAINING PROTEIN"/>
    <property type="match status" value="1"/>
</dbReference>
<dbReference type="InterPro" id="IPR032466">
    <property type="entry name" value="Metal_Hydrolase"/>
</dbReference>
<name>A0A4R6JPP4_9ACTN</name>
<evidence type="ECO:0000313" key="4">
    <source>
        <dbReference type="EMBL" id="TDO38434.1"/>
    </source>
</evidence>